<dbReference type="Pfam" id="PF01809">
    <property type="entry name" value="YidD"/>
    <property type="match status" value="1"/>
</dbReference>
<evidence type="ECO:0000313" key="2">
    <source>
        <dbReference type="EMBL" id="GAA0233447.1"/>
    </source>
</evidence>
<keyword evidence="1" id="KW-0472">Membrane</keyword>
<reference evidence="2 3" key="1">
    <citation type="journal article" date="2019" name="Int. J. Syst. Evol. Microbiol.">
        <title>The Global Catalogue of Microorganisms (GCM) 10K type strain sequencing project: providing services to taxonomists for standard genome sequencing and annotation.</title>
        <authorList>
            <consortium name="The Broad Institute Genomics Platform"/>
            <consortium name="The Broad Institute Genome Sequencing Center for Infectious Disease"/>
            <person name="Wu L."/>
            <person name="Ma J."/>
        </authorList>
    </citation>
    <scope>NUCLEOTIDE SEQUENCE [LARGE SCALE GENOMIC DNA]</scope>
    <source>
        <strain evidence="2 3">JCM 6886</strain>
    </source>
</reference>
<accession>A0ABN0TYS4</accession>
<dbReference type="NCBIfam" id="TIGR00278">
    <property type="entry name" value="membrane protein insertion efficiency factor YidD"/>
    <property type="match status" value="1"/>
</dbReference>
<protein>
    <recommendedName>
        <fullName evidence="1">Putative membrane protein insertion efficiency factor</fullName>
    </recommendedName>
</protein>
<proteinExistence type="inferred from homology"/>
<sequence>MGSIGATLVNSGGAMAKILIILVRGYRLLLSPFTGMHCRFHPTCSQYMIDAIERHGAIKGTWLGLRRLSRCHPWHEGGLDPVPELKTKKHNG</sequence>
<comment type="caution">
    <text evidence="2">The sequence shown here is derived from an EMBL/GenBank/DDBJ whole genome shotgun (WGS) entry which is preliminary data.</text>
</comment>
<dbReference type="Proteomes" id="UP001501476">
    <property type="component" value="Unassembled WGS sequence"/>
</dbReference>
<dbReference type="InterPro" id="IPR002696">
    <property type="entry name" value="Membr_insert_effic_factor_YidD"/>
</dbReference>
<dbReference type="PANTHER" id="PTHR33383">
    <property type="entry name" value="MEMBRANE PROTEIN INSERTION EFFICIENCY FACTOR-RELATED"/>
    <property type="match status" value="1"/>
</dbReference>
<dbReference type="HAMAP" id="MF_00386">
    <property type="entry name" value="UPF0161_YidD"/>
    <property type="match status" value="1"/>
</dbReference>
<keyword evidence="1" id="KW-1003">Cell membrane</keyword>
<gene>
    <name evidence="2" type="primary">yidD</name>
    <name evidence="2" type="ORF">GCM10008964_25910</name>
</gene>
<dbReference type="EMBL" id="BAAADG010000018">
    <property type="protein sequence ID" value="GAA0233447.1"/>
    <property type="molecule type" value="Genomic_DNA"/>
</dbReference>
<organism evidence="2 3">
    <name type="scientific">Methylophaga marina</name>
    <dbReference type="NCBI Taxonomy" id="45495"/>
    <lineage>
        <taxon>Bacteria</taxon>
        <taxon>Pseudomonadati</taxon>
        <taxon>Pseudomonadota</taxon>
        <taxon>Gammaproteobacteria</taxon>
        <taxon>Thiotrichales</taxon>
        <taxon>Piscirickettsiaceae</taxon>
        <taxon>Methylophaga</taxon>
    </lineage>
</organism>
<evidence type="ECO:0000313" key="3">
    <source>
        <dbReference type="Proteomes" id="UP001501476"/>
    </source>
</evidence>
<name>A0ABN0TYS4_9GAMM</name>
<keyword evidence="3" id="KW-1185">Reference proteome</keyword>
<comment type="subcellular location">
    <subcellularLocation>
        <location evidence="1">Cell membrane</location>
        <topology evidence="1">Peripheral membrane protein</topology>
        <orientation evidence="1">Cytoplasmic side</orientation>
    </subcellularLocation>
</comment>
<evidence type="ECO:0000256" key="1">
    <source>
        <dbReference type="HAMAP-Rule" id="MF_00386"/>
    </source>
</evidence>
<dbReference type="SMART" id="SM01234">
    <property type="entry name" value="Haemolytic"/>
    <property type="match status" value="1"/>
</dbReference>
<dbReference type="PANTHER" id="PTHR33383:SF1">
    <property type="entry name" value="MEMBRANE PROTEIN INSERTION EFFICIENCY FACTOR-RELATED"/>
    <property type="match status" value="1"/>
</dbReference>
<comment type="function">
    <text evidence="1">Could be involved in insertion of integral membrane proteins into the membrane.</text>
</comment>
<comment type="similarity">
    <text evidence="1">Belongs to the UPF0161 family.</text>
</comment>